<feature type="domain" description="MYND-type" evidence="5">
    <location>
        <begin position="8"/>
        <end position="44"/>
    </location>
</feature>
<reference evidence="6 7" key="1">
    <citation type="submission" date="2018-08" db="EMBL/GenBank/DDBJ databases">
        <title>Genomic investigation of the strawberry pathogen Phytophthora fragariae indicates pathogenicity is determined by transcriptional variation in three key races.</title>
        <authorList>
            <person name="Adams T.M."/>
            <person name="Armitage A.D."/>
            <person name="Sobczyk M.K."/>
            <person name="Bates H.J."/>
            <person name="Dunwell J.M."/>
            <person name="Nellist C.F."/>
            <person name="Harrison R.J."/>
        </authorList>
    </citation>
    <scope>NUCLEOTIDE SEQUENCE [LARGE SCALE GENOMIC DNA]</scope>
    <source>
        <strain evidence="6 7">SCRP333</strain>
    </source>
</reference>
<dbReference type="GO" id="GO:0008270">
    <property type="term" value="F:zinc ion binding"/>
    <property type="evidence" value="ECO:0007669"/>
    <property type="project" value="UniProtKB-KW"/>
</dbReference>
<evidence type="ECO:0000313" key="6">
    <source>
        <dbReference type="EMBL" id="KAE9281826.1"/>
    </source>
</evidence>
<dbReference type="Gene3D" id="6.10.140.2220">
    <property type="match status" value="1"/>
</dbReference>
<dbReference type="InterPro" id="IPR002893">
    <property type="entry name" value="Znf_MYND"/>
</dbReference>
<dbReference type="Proteomes" id="UP000434957">
    <property type="component" value="Unassembled WGS sequence"/>
</dbReference>
<dbReference type="EMBL" id="QXFT01003892">
    <property type="protein sequence ID" value="KAE9281826.1"/>
    <property type="molecule type" value="Genomic_DNA"/>
</dbReference>
<dbReference type="AlphaFoldDB" id="A0A6A4C5R6"/>
<name>A0A6A4C5R6_9STRA</name>
<protein>
    <recommendedName>
        <fullName evidence="5">MYND-type domain-containing protein</fullName>
    </recommendedName>
</protein>
<evidence type="ECO:0000259" key="5">
    <source>
        <dbReference type="PROSITE" id="PS50865"/>
    </source>
</evidence>
<dbReference type="SUPFAM" id="SSF144232">
    <property type="entry name" value="HIT/MYND zinc finger-like"/>
    <property type="match status" value="1"/>
</dbReference>
<keyword evidence="1" id="KW-0479">Metal-binding</keyword>
<keyword evidence="2 4" id="KW-0863">Zinc-finger</keyword>
<evidence type="ECO:0000256" key="1">
    <source>
        <dbReference type="ARBA" id="ARBA00022723"/>
    </source>
</evidence>
<evidence type="ECO:0000256" key="2">
    <source>
        <dbReference type="ARBA" id="ARBA00022771"/>
    </source>
</evidence>
<gene>
    <name evidence="6" type="ORF">PR003_g27569</name>
</gene>
<sequence>MDHPVSLCENCGKLSHHRCSRCKAFFVCSRECLNAAWPRHKPDCNKVVAATKYFEAIGAPEGSGVPCMISTEDMLRLDARSIAVYRKYGVDELPDSDSTMEVNAKYALFLDVLRENDTCTASNRGRPLPEKLLLNKYYNGMYARAKEIFSPSRFAQLAAQIKEEHAGYPTR</sequence>
<keyword evidence="7" id="KW-1185">Reference proteome</keyword>
<evidence type="ECO:0000256" key="4">
    <source>
        <dbReference type="PROSITE-ProRule" id="PRU00134"/>
    </source>
</evidence>
<evidence type="ECO:0000256" key="3">
    <source>
        <dbReference type="ARBA" id="ARBA00022833"/>
    </source>
</evidence>
<organism evidence="6 7">
    <name type="scientific">Phytophthora rubi</name>
    <dbReference type="NCBI Taxonomy" id="129364"/>
    <lineage>
        <taxon>Eukaryota</taxon>
        <taxon>Sar</taxon>
        <taxon>Stramenopiles</taxon>
        <taxon>Oomycota</taxon>
        <taxon>Peronosporomycetes</taxon>
        <taxon>Peronosporales</taxon>
        <taxon>Peronosporaceae</taxon>
        <taxon>Phytophthora</taxon>
    </lineage>
</organism>
<dbReference type="Pfam" id="PF01753">
    <property type="entry name" value="zf-MYND"/>
    <property type="match status" value="1"/>
</dbReference>
<proteinExistence type="predicted"/>
<evidence type="ECO:0000313" key="7">
    <source>
        <dbReference type="Proteomes" id="UP000434957"/>
    </source>
</evidence>
<keyword evidence="3" id="KW-0862">Zinc</keyword>
<dbReference type="PROSITE" id="PS50865">
    <property type="entry name" value="ZF_MYND_2"/>
    <property type="match status" value="1"/>
</dbReference>
<accession>A0A6A4C5R6</accession>
<comment type="caution">
    <text evidence="6">The sequence shown here is derived from an EMBL/GenBank/DDBJ whole genome shotgun (WGS) entry which is preliminary data.</text>
</comment>